<dbReference type="FunFam" id="2.60.40.150:FF:000034">
    <property type="entry name" value="otoferlin isoform X2"/>
    <property type="match status" value="1"/>
</dbReference>
<keyword evidence="3" id="KW-0479">Metal-binding</keyword>
<reference evidence="10" key="2">
    <citation type="submission" date="2025-08" db="UniProtKB">
        <authorList>
            <consortium name="Ensembl"/>
        </authorList>
    </citation>
    <scope>IDENTIFICATION</scope>
</reference>
<dbReference type="GO" id="GO:0016020">
    <property type="term" value="C:membrane"/>
    <property type="evidence" value="ECO:0007669"/>
    <property type="project" value="UniProtKB-SubCell"/>
</dbReference>
<dbReference type="InterPro" id="IPR037723">
    <property type="entry name" value="C2D_Ferlin"/>
</dbReference>
<reference evidence="10" key="1">
    <citation type="submission" date="2015-11" db="EMBL/GenBank/DDBJ databases">
        <authorList>
            <consortium name="International Coturnix japonica Genome Analysis Consortium"/>
            <person name="Warren W."/>
            <person name="Burt D.W."/>
            <person name="Antin P.B."/>
            <person name="Lanford R."/>
            <person name="Gros J."/>
            <person name="Wilson R.K."/>
        </authorList>
    </citation>
    <scope>NUCLEOTIDE SEQUENCE [LARGE SCALE GENOMIC DNA]</scope>
</reference>
<dbReference type="InterPro" id="IPR012561">
    <property type="entry name" value="Ferlin_B-domain"/>
</dbReference>
<evidence type="ECO:0000313" key="10">
    <source>
        <dbReference type="Ensembl" id="ENSCJPP00005026387.1"/>
    </source>
</evidence>
<dbReference type="InterPro" id="IPR037724">
    <property type="entry name" value="C2E_Ferlin"/>
</dbReference>
<dbReference type="CDD" id="cd04017">
    <property type="entry name" value="C2D_Ferlin"/>
    <property type="match status" value="1"/>
</dbReference>
<feature type="domain" description="C2" evidence="9">
    <location>
        <begin position="931"/>
        <end position="1066"/>
    </location>
</feature>
<feature type="domain" description="C2" evidence="9">
    <location>
        <begin position="1633"/>
        <end position="1782"/>
    </location>
</feature>
<dbReference type="CDD" id="cd04018">
    <property type="entry name" value="C2C_Ferlin"/>
    <property type="match status" value="1"/>
</dbReference>
<dbReference type="CDD" id="cd04011">
    <property type="entry name" value="C2B_Ferlin"/>
    <property type="match status" value="1"/>
</dbReference>
<dbReference type="GeneTree" id="ENSGT00940000160586"/>
<evidence type="ECO:0000313" key="11">
    <source>
        <dbReference type="Proteomes" id="UP000694412"/>
    </source>
</evidence>
<evidence type="ECO:0000256" key="1">
    <source>
        <dbReference type="ARBA" id="ARBA00004167"/>
    </source>
</evidence>
<keyword evidence="4" id="KW-0677">Repeat</keyword>
<dbReference type="InterPro" id="IPR037720">
    <property type="entry name" value="C2B_Ferlin"/>
</dbReference>
<feature type="domain" description="C2" evidence="9">
    <location>
        <begin position="171"/>
        <end position="308"/>
    </location>
</feature>
<dbReference type="PANTHER" id="PTHR12546:SF36">
    <property type="entry name" value="FER-1-LIKE PROTEIN 4"/>
    <property type="match status" value="1"/>
</dbReference>
<dbReference type="InterPro" id="IPR037722">
    <property type="entry name" value="C2C_Ferlin"/>
</dbReference>
<dbReference type="CDD" id="cd04037">
    <property type="entry name" value="C2E_Ferlin"/>
    <property type="match status" value="1"/>
</dbReference>
<dbReference type="Pfam" id="PF16165">
    <property type="entry name" value="Ferlin_C"/>
    <property type="match status" value="1"/>
</dbReference>
<comment type="subcellular location">
    <subcellularLocation>
        <location evidence="1">Membrane</location>
        <topology evidence="1">Single-pass membrane protein</topology>
    </subcellularLocation>
</comment>
<evidence type="ECO:0000256" key="3">
    <source>
        <dbReference type="ARBA" id="ARBA00022723"/>
    </source>
</evidence>
<dbReference type="Pfam" id="PF00168">
    <property type="entry name" value="C2"/>
    <property type="match status" value="5"/>
</dbReference>
<reference evidence="10" key="3">
    <citation type="submission" date="2025-09" db="UniProtKB">
        <authorList>
            <consortium name="Ensembl"/>
        </authorList>
    </citation>
    <scope>IDENTIFICATION</scope>
</reference>
<dbReference type="InterPro" id="IPR037721">
    <property type="entry name" value="Ferlin"/>
</dbReference>
<dbReference type="GO" id="GO:0046872">
    <property type="term" value="F:metal ion binding"/>
    <property type="evidence" value="ECO:0007669"/>
    <property type="project" value="UniProtKB-KW"/>
</dbReference>
<protein>
    <submittedName>
        <fullName evidence="10">Fer-1-like protein 4</fullName>
    </submittedName>
</protein>
<organism evidence="10 11">
    <name type="scientific">Coturnix japonica</name>
    <name type="common">Japanese quail</name>
    <name type="synonym">Coturnix coturnix japonica</name>
    <dbReference type="NCBI Taxonomy" id="93934"/>
    <lineage>
        <taxon>Eukaryota</taxon>
        <taxon>Metazoa</taxon>
        <taxon>Chordata</taxon>
        <taxon>Craniata</taxon>
        <taxon>Vertebrata</taxon>
        <taxon>Euteleostomi</taxon>
        <taxon>Archelosauria</taxon>
        <taxon>Archosauria</taxon>
        <taxon>Dinosauria</taxon>
        <taxon>Saurischia</taxon>
        <taxon>Theropoda</taxon>
        <taxon>Coelurosauria</taxon>
        <taxon>Aves</taxon>
        <taxon>Neognathae</taxon>
        <taxon>Galloanserae</taxon>
        <taxon>Galliformes</taxon>
        <taxon>Phasianidae</taxon>
        <taxon>Perdicinae</taxon>
        <taxon>Coturnix</taxon>
    </lineage>
</organism>
<evidence type="ECO:0000256" key="5">
    <source>
        <dbReference type="ARBA" id="ARBA00022837"/>
    </source>
</evidence>
<dbReference type="PANTHER" id="PTHR12546">
    <property type="entry name" value="FER-1-LIKE"/>
    <property type="match status" value="1"/>
</dbReference>
<accession>A0A8C2UEA2</accession>
<dbReference type="CDD" id="cd08374">
    <property type="entry name" value="C2F_Ferlin"/>
    <property type="match status" value="1"/>
</dbReference>
<dbReference type="SUPFAM" id="SSF49562">
    <property type="entry name" value="C2 domain (Calcium/lipid-binding domain, CaLB)"/>
    <property type="match status" value="6"/>
</dbReference>
<dbReference type="Gene3D" id="2.60.40.150">
    <property type="entry name" value="C2 domain"/>
    <property type="match status" value="6"/>
</dbReference>
<dbReference type="Ensembl" id="ENSCJPT00005035727.1">
    <property type="protein sequence ID" value="ENSCJPP00005026387.1"/>
    <property type="gene ID" value="ENSCJPG00005020516.1"/>
</dbReference>
<evidence type="ECO:0000259" key="9">
    <source>
        <dbReference type="PROSITE" id="PS50004"/>
    </source>
</evidence>
<proteinExistence type="predicted"/>
<dbReference type="InterPro" id="IPR032362">
    <property type="entry name" value="Ferlin_C"/>
</dbReference>
<evidence type="ECO:0000256" key="4">
    <source>
        <dbReference type="ARBA" id="ARBA00022737"/>
    </source>
</evidence>
<dbReference type="SMART" id="SM01202">
    <property type="entry name" value="FerI"/>
    <property type="match status" value="1"/>
</dbReference>
<evidence type="ECO:0000256" key="6">
    <source>
        <dbReference type="ARBA" id="ARBA00022989"/>
    </source>
</evidence>
<dbReference type="SMART" id="SM01201">
    <property type="entry name" value="FerB"/>
    <property type="match status" value="1"/>
</dbReference>
<keyword evidence="2 8" id="KW-0812">Transmembrane</keyword>
<dbReference type="Proteomes" id="UP000694412">
    <property type="component" value="Chromosome 20"/>
</dbReference>
<keyword evidence="6 8" id="KW-1133">Transmembrane helix</keyword>
<feature type="domain" description="C2" evidence="9">
    <location>
        <begin position="1113"/>
        <end position="1246"/>
    </location>
</feature>
<dbReference type="InterPro" id="IPR012968">
    <property type="entry name" value="FerIin_dom"/>
</dbReference>
<dbReference type="Pfam" id="PF08151">
    <property type="entry name" value="FerI"/>
    <property type="match status" value="1"/>
</dbReference>
<evidence type="ECO:0000256" key="2">
    <source>
        <dbReference type="ARBA" id="ARBA00022692"/>
    </source>
</evidence>
<dbReference type="GO" id="GO:0007009">
    <property type="term" value="P:plasma membrane organization"/>
    <property type="evidence" value="ECO:0007669"/>
    <property type="project" value="TreeGrafter"/>
</dbReference>
<dbReference type="PROSITE" id="PS50004">
    <property type="entry name" value="C2"/>
    <property type="match status" value="6"/>
</dbReference>
<sequence>HLNLSFWGNHCAFVCLQLFRWPHYGKLGVGEMLSVKVYNCSKVFSNRLLGSLVLSLQHLMTTGRLILREALVDRNHSITGLDLRYQPPEGSAGTWVEEDFVYQMKDSSELIICNPGFEELEATELDRRAVTLGRKLAKGLETEEEEEEEEEDFYDVSDVEVSGIVFSPVKSRSRICFTRDLFATPTPRSFQVGINIIEAQKLVGVNINPFVVVRVGDEKKHTATQKSTNCPFYNEYFLFEFHESREVLFHRLIEILVSTSSSRFRHLLDFCCLQVFHSKKIPFLGTCIGTFKMDIATVYNQPGLCSSYHRFFQKWAVISDPTDTRAGVKGFVKCSISVTARGDTVGSLPTSSSSRVEDIERNLLLPKRVPAERPWARVCIKLYRAEGLPSMSAGIMGGFSKIIGEKNVFIDPYVQVSFCGQQGETSVESNTTEPEWNEQISFIEMFPPLAKKIKIQVLDDANVGNVAIATHYIDLQQISDPSRNGFNPTFGPAWVNLYGSPQNSTLRDIHKDLNEGMGEGIFYRGRILMAITVEIFSSPGVAERKLGDKTKGALSKLKLKKKSKKSKAKARELIQLQGEEEAGGSQEAEQPAEVIVEVEEIHPLPENALGRKEEFLLFAAFFEATMMDSSLSTKPVSFEVSIGNYGKAEEVVTKVHKKGEKGEGREEKQSLLDAGSDSELDVEILLHTAALMSCVAPRSYSCLPMMHEKPCVYVWSYWEDHTWRLCISNWIVKLAERMVTCTGQLLGHGASCHRAFSQSAHAERKTMAHPNNLDRCRTKHVTALLSVQILYAKQGLRVRRWLTRTNVKEKVKETRRILAKLRFMAQETSPLAVPEKAPQCTLPDVLIWMLSNNRRVAYARVPAQNILYSVVEEEKGKDCAKIQTVFLKVPGLHTGEIFAKLEIYMWLGVTKYAKYCMMELPEEFKYLSESRQEITQLSVHSPPSWLSRDDFSYFQLRAHLYQARGILPADDNGLSDPFVRVVFSTHCQTTRTVEETLSPMWNELLLFDQLIIDGNREELKTETPVVVVSLFNQSTFGSPEFLGQAFAVPQVKLVDEPYCKPALQFFDFYKGSKTAGELIATFELIELDYSGYLEPSVPEDVEPKEPSYLGDPRAGRFIIPEGIRPVLKEFRIEILFWGLRDLKRVNLFEVDQPQVIIECAGKKVESEVIVAYNENPNFTELVKYMDVVSGKGELPEQVYLHPPLSIFVVEKRAFGRTVLVGTHIVSDVMKFSPRELEEEETEELPKGELLDEVPVELARGSAPLKKIPINKFAKKEDEYEEEKPDPEELDWWSKYYESLKELYNQEDAENDELNDAGESSVGRARPYTAQSFYLFQIYNSELENEFDNFEDWLCIFPLHRGKANDDEDGHEDENFVGKYKGSFYVYPSVEAGMEPKVSQGVPRNRPIKVLVRVYIVKATNLSPADPNGKADPYVVVTVGQEQKDTKERYIPKQLNPVFGEVVELTVSFPMESELTVAVFDHDLVGSDDLIGETKIDLENRFYSKHRANCGVASQYDIMFFLPCRNGYNMWRDAFKPTQILDSLCKKMSLPAAEYRREEVKVGSKIFKVPPEVFPEVDDEHKALYVLQHWEEMPGHGYKLVPEHVEIRSLYSPESPGLVQGSLHMWIDMFPNDVPAPPPVNIKPRLPISYELRVIIWNTDDVILDDVNPVTGEPSSDIYVKSWIKGLEHDKQETDVHFNSLTGEGNFNWRFIFRFNYLPTEKEITYKKKDSVFSVEESEFREPAVLVLQVWDYDRISANDFLGSIELKLHDMVRAAKSSEQCTIKMAKENAAPRFSIFRNKRMRGWWPFIKLKDQADEEREEGEAKQKKKKKKKWSSSVKPEDVEFTDPSGNKYLLTGKVEAEFQLLTMEEAEKNPVGLGRKEPEPLEKPNRPKTSFNWFVNPMKTFVFFIWKRYKKYIIVLFVVALLTVFLVLLIYTMPGYISEKIING</sequence>
<evidence type="ECO:0000256" key="8">
    <source>
        <dbReference type="SAM" id="Phobius"/>
    </source>
</evidence>
<feature type="domain" description="C2" evidence="9">
    <location>
        <begin position="355"/>
        <end position="490"/>
    </location>
</feature>
<name>A0A8C2UEA2_COTJA</name>
<keyword evidence="5" id="KW-0106">Calcium</keyword>
<dbReference type="Pfam" id="PF08150">
    <property type="entry name" value="FerB"/>
    <property type="match status" value="1"/>
</dbReference>
<dbReference type="InterPro" id="IPR035892">
    <property type="entry name" value="C2_domain_sf"/>
</dbReference>
<keyword evidence="7 8" id="KW-0472">Membrane</keyword>
<feature type="domain" description="C2" evidence="9">
    <location>
        <begin position="1391"/>
        <end position="1510"/>
    </location>
</feature>
<evidence type="ECO:0000256" key="7">
    <source>
        <dbReference type="ARBA" id="ARBA00023136"/>
    </source>
</evidence>
<dbReference type="InterPro" id="IPR037725">
    <property type="entry name" value="C2F_Ferlin"/>
</dbReference>
<dbReference type="SMART" id="SM00239">
    <property type="entry name" value="C2"/>
    <property type="match status" value="5"/>
</dbReference>
<feature type="transmembrane region" description="Helical" evidence="8">
    <location>
        <begin position="1917"/>
        <end position="1936"/>
    </location>
</feature>
<dbReference type="InterPro" id="IPR000008">
    <property type="entry name" value="C2_dom"/>
</dbReference>
<keyword evidence="11" id="KW-1185">Reference proteome</keyword>